<dbReference type="InterPro" id="IPR001881">
    <property type="entry name" value="EGF-like_Ca-bd_dom"/>
</dbReference>
<dbReference type="InterPro" id="IPR000152">
    <property type="entry name" value="EGF-type_Asp/Asn_hydroxyl_site"/>
</dbReference>
<dbReference type="Gene3D" id="3.10.100.10">
    <property type="entry name" value="Mannose-Binding Protein A, subunit A"/>
    <property type="match status" value="1"/>
</dbReference>
<feature type="domain" description="C-type lectin" evidence="11">
    <location>
        <begin position="590"/>
        <end position="706"/>
    </location>
</feature>
<evidence type="ECO:0000256" key="8">
    <source>
        <dbReference type="SAM" id="SignalP"/>
    </source>
</evidence>
<dbReference type="SUPFAM" id="SSF49854">
    <property type="entry name" value="Spermadhesin, CUB domain"/>
    <property type="match status" value="2"/>
</dbReference>
<evidence type="ECO:0000256" key="7">
    <source>
        <dbReference type="PROSITE-ProRule" id="PRU00076"/>
    </source>
</evidence>
<dbReference type="PROSITE" id="PS01186">
    <property type="entry name" value="EGF_2"/>
    <property type="match status" value="1"/>
</dbReference>
<keyword evidence="4 7" id="KW-1015">Disulfide bond</keyword>
<keyword evidence="5" id="KW-0325">Glycoprotein</keyword>
<evidence type="ECO:0000313" key="12">
    <source>
        <dbReference type="Proteomes" id="UP000515135"/>
    </source>
</evidence>
<dbReference type="PROSITE" id="PS00010">
    <property type="entry name" value="ASX_HYDROXYL"/>
    <property type="match status" value="1"/>
</dbReference>
<feature type="domain" description="EGF-like" evidence="10">
    <location>
        <begin position="513"/>
        <end position="548"/>
    </location>
</feature>
<dbReference type="SMART" id="SM00181">
    <property type="entry name" value="EGF"/>
    <property type="match status" value="3"/>
</dbReference>
<evidence type="ECO:0000259" key="9">
    <source>
        <dbReference type="PROSITE" id="PS01180"/>
    </source>
</evidence>
<dbReference type="PANTHER" id="PTHR46908">
    <property type="entry name" value="CUBILIN-LIKE PROTEIN"/>
    <property type="match status" value="1"/>
</dbReference>
<keyword evidence="1 7" id="KW-0245">EGF-like domain</keyword>
<dbReference type="InterPro" id="IPR016186">
    <property type="entry name" value="C-type_lectin-like/link_sf"/>
</dbReference>
<dbReference type="PROSITE" id="PS01180">
    <property type="entry name" value="CUB"/>
    <property type="match status" value="2"/>
</dbReference>
<dbReference type="PROSITE" id="PS00022">
    <property type="entry name" value="EGF_1"/>
    <property type="match status" value="3"/>
</dbReference>
<feature type="domain" description="EGF-like" evidence="10">
    <location>
        <begin position="550"/>
        <end position="586"/>
    </location>
</feature>
<dbReference type="Gene3D" id="2.10.25.10">
    <property type="entry name" value="Laminin"/>
    <property type="match status" value="2"/>
</dbReference>
<dbReference type="InterPro" id="IPR000742">
    <property type="entry name" value="EGF"/>
</dbReference>
<feature type="chain" id="PRO_5028358065" evidence="8">
    <location>
        <begin position="19"/>
        <end position="810"/>
    </location>
</feature>
<dbReference type="CDD" id="cd00054">
    <property type="entry name" value="EGF_CA"/>
    <property type="match status" value="1"/>
</dbReference>
<organism evidence="12 13">
    <name type="scientific">Branchiostoma belcheri</name>
    <name type="common">Amphioxus</name>
    <dbReference type="NCBI Taxonomy" id="7741"/>
    <lineage>
        <taxon>Eukaryota</taxon>
        <taxon>Metazoa</taxon>
        <taxon>Chordata</taxon>
        <taxon>Cephalochordata</taxon>
        <taxon>Leptocardii</taxon>
        <taxon>Amphioxiformes</taxon>
        <taxon>Branchiostomatidae</taxon>
        <taxon>Branchiostoma</taxon>
    </lineage>
</organism>
<feature type="disulfide bond" evidence="7">
    <location>
        <begin position="517"/>
        <end position="527"/>
    </location>
</feature>
<dbReference type="AlphaFoldDB" id="A0A6P4Y9N5"/>
<dbReference type="InterPro" id="IPR000859">
    <property type="entry name" value="CUB_dom"/>
</dbReference>
<dbReference type="Gene3D" id="2.60.120.290">
    <property type="entry name" value="Spermadhesin, CUB domain"/>
    <property type="match status" value="2"/>
</dbReference>
<sequence>MSKLFVFVAAFVVWTASSTVTYVAGCGGTLTAPPGGVVTSPNYPSNYGNSEYCNWLITAPTPSIIRLTFESFDTYHSSDYLLIYDGDSSGAAQMERLSGHPSSVSSITSTFNSIFLKWRTNSYGNIGGFKLYYTTLPDALHEVTAPPGGFLTSPNFPSNYDNNVHYDWLIIAPALSRIRLTFERFYTESNRDRLVILDGDNTRAKTLQSLHGLQSSVSPITSTFNTLFLRFISNGDRTYQGFNISYTSVELNYTSHSQVYLTTIGEWNFYKIPTSGPMTNANVRAACESAGLWNPCSDTGYGTCRHGRSDCVVFDGGSASCRTLNVISDRLCGNIEPQTCKPLDDTFVYSPGWQSDDSAFGVDYDTGHWGMTGADYTDKYALCVGHHEYLTTWDGWMFFKIRVLGRMSNANIQATCERLGMSFPCWYTGHDPCHSKSYWNSDCIMFDHAASADCETTKYLSNKMCGTTVDYNCPALNHTFVYYPSNSYSNGIRYGSSGTLAGSSYNDMYALCAAKQCQTSPCVHGTCAHLLDGYTCLCDEEGSGDYCDAVIDSCSSNPCMSGGTCIDEVGGYTCVCHPHTTGRNCETVLHIDKCYHFSNDSLSYKDASAVCNSMGGHLADIKDSGEQQLLASYIQLGHGVSAWTSTSTSVSSFGTCDCGDGTNRQTGAAPWMQKTADIDICLLLDSSVGYMATYQSCKEQHQYVCESNVTSCQPNVCQNGGICSSCFDNSTVFCTCPQGFIGTFCETVNQCDPNPCPFDWTCSLSQSGGIHCTVPDGIRASSLGFCSASSCGAGWSCVEDGPTGYTCIRG</sequence>
<dbReference type="GeneID" id="109465963"/>
<dbReference type="CDD" id="cd00041">
    <property type="entry name" value="CUB"/>
    <property type="match status" value="2"/>
</dbReference>
<accession>A0A6P4Y9N5</accession>
<dbReference type="Pfam" id="PF00059">
    <property type="entry name" value="Lectin_C"/>
    <property type="match status" value="1"/>
</dbReference>
<evidence type="ECO:0000256" key="1">
    <source>
        <dbReference type="ARBA" id="ARBA00022536"/>
    </source>
</evidence>
<evidence type="ECO:0000256" key="5">
    <source>
        <dbReference type="ARBA" id="ARBA00023180"/>
    </source>
</evidence>
<dbReference type="GO" id="GO:0005509">
    <property type="term" value="F:calcium ion binding"/>
    <property type="evidence" value="ECO:0007669"/>
    <property type="project" value="InterPro"/>
</dbReference>
<feature type="disulfide bond" evidence="7">
    <location>
        <begin position="538"/>
        <end position="547"/>
    </location>
</feature>
<dbReference type="InterPro" id="IPR052129">
    <property type="entry name" value="Spermadhesin-Link_domain"/>
</dbReference>
<dbReference type="SMART" id="SM00034">
    <property type="entry name" value="CLECT"/>
    <property type="match status" value="1"/>
</dbReference>
<proteinExistence type="predicted"/>
<name>A0A6P4Y9N5_BRABE</name>
<dbReference type="SUPFAM" id="SSF57196">
    <property type="entry name" value="EGF/Laminin"/>
    <property type="match status" value="3"/>
</dbReference>
<dbReference type="FunFam" id="2.10.25.10:FF:000004">
    <property type="entry name" value="Neurogenic locus notch 1"/>
    <property type="match status" value="1"/>
</dbReference>
<dbReference type="Proteomes" id="UP000515135">
    <property type="component" value="Unplaced"/>
</dbReference>
<feature type="disulfide bond" evidence="7">
    <location>
        <begin position="736"/>
        <end position="745"/>
    </location>
</feature>
<feature type="disulfide bond" evidence="7">
    <location>
        <begin position="576"/>
        <end position="585"/>
    </location>
</feature>
<dbReference type="PANTHER" id="PTHR46908:SF8">
    <property type="entry name" value="C-TYPE LECTIN DOMAIN-CONTAINING PROTEIN"/>
    <property type="match status" value="1"/>
</dbReference>
<evidence type="ECO:0000313" key="13">
    <source>
        <dbReference type="RefSeq" id="XP_019619024.1"/>
    </source>
</evidence>
<dbReference type="Pfam" id="PF00008">
    <property type="entry name" value="EGF"/>
    <property type="match status" value="1"/>
</dbReference>
<dbReference type="SMART" id="SM00179">
    <property type="entry name" value="EGF_CA"/>
    <property type="match status" value="2"/>
</dbReference>
<dbReference type="KEGG" id="bbel:109465963"/>
<comment type="caution">
    <text evidence="7">Lacks conserved residue(s) required for the propagation of feature annotation.</text>
</comment>
<dbReference type="SUPFAM" id="SSF56436">
    <property type="entry name" value="C-type lectin-like"/>
    <property type="match status" value="1"/>
</dbReference>
<evidence type="ECO:0000259" key="11">
    <source>
        <dbReference type="PROSITE" id="PS50041"/>
    </source>
</evidence>
<evidence type="ECO:0000259" key="10">
    <source>
        <dbReference type="PROSITE" id="PS50026"/>
    </source>
</evidence>
<feature type="disulfide bond" evidence="7">
    <location>
        <begin position="717"/>
        <end position="734"/>
    </location>
</feature>
<evidence type="ECO:0000256" key="6">
    <source>
        <dbReference type="PROSITE-ProRule" id="PRU00059"/>
    </source>
</evidence>
<dbReference type="InterPro" id="IPR016187">
    <property type="entry name" value="CTDL_fold"/>
</dbReference>
<dbReference type="InterPro" id="IPR035914">
    <property type="entry name" value="Sperma_CUB_dom_sf"/>
</dbReference>
<feature type="domain" description="CUB" evidence="9">
    <location>
        <begin position="26"/>
        <end position="136"/>
    </location>
</feature>
<evidence type="ECO:0000256" key="4">
    <source>
        <dbReference type="ARBA" id="ARBA00023157"/>
    </source>
</evidence>
<reference evidence="13" key="1">
    <citation type="submission" date="2025-08" db="UniProtKB">
        <authorList>
            <consortium name="RefSeq"/>
        </authorList>
    </citation>
    <scope>IDENTIFICATION</scope>
    <source>
        <tissue evidence="13">Gonad</tissue>
    </source>
</reference>
<feature type="domain" description="CUB" evidence="9">
    <location>
        <begin position="139"/>
        <end position="249"/>
    </location>
</feature>
<dbReference type="SMART" id="SM00042">
    <property type="entry name" value="CUB"/>
    <property type="match status" value="2"/>
</dbReference>
<keyword evidence="3" id="KW-0677">Repeat</keyword>
<protein>
    <submittedName>
        <fullName evidence="13">Cubilin-like</fullName>
    </submittedName>
</protein>
<dbReference type="Pfam" id="PF00431">
    <property type="entry name" value="CUB"/>
    <property type="match status" value="2"/>
</dbReference>
<dbReference type="InterPro" id="IPR001304">
    <property type="entry name" value="C-type_lectin-like"/>
</dbReference>
<evidence type="ECO:0000256" key="2">
    <source>
        <dbReference type="ARBA" id="ARBA00022729"/>
    </source>
</evidence>
<evidence type="ECO:0000256" key="3">
    <source>
        <dbReference type="ARBA" id="ARBA00022737"/>
    </source>
</evidence>
<feature type="signal peptide" evidence="8">
    <location>
        <begin position="1"/>
        <end position="18"/>
    </location>
</feature>
<feature type="domain" description="EGF-like" evidence="10">
    <location>
        <begin position="708"/>
        <end position="746"/>
    </location>
</feature>
<dbReference type="PROSITE" id="PS50026">
    <property type="entry name" value="EGF_3"/>
    <property type="match status" value="3"/>
</dbReference>
<dbReference type="RefSeq" id="XP_019619024.1">
    <property type="nucleotide sequence ID" value="XM_019763465.1"/>
</dbReference>
<dbReference type="PROSITE" id="PS50041">
    <property type="entry name" value="C_TYPE_LECTIN_2"/>
    <property type="match status" value="1"/>
</dbReference>
<feature type="disulfide bond" evidence="6">
    <location>
        <begin position="26"/>
        <end position="53"/>
    </location>
</feature>
<keyword evidence="12" id="KW-1185">Reference proteome</keyword>
<dbReference type="CDD" id="cd00037">
    <property type="entry name" value="CLECT"/>
    <property type="match status" value="1"/>
</dbReference>
<dbReference type="OrthoDB" id="406096at2759"/>
<gene>
    <name evidence="13" type="primary">LOC109465963</name>
</gene>
<keyword evidence="2 8" id="KW-0732">Signal</keyword>